<evidence type="ECO:0000256" key="1">
    <source>
        <dbReference type="SAM" id="Phobius"/>
    </source>
</evidence>
<comment type="caution">
    <text evidence="2">The sequence shown here is derived from an EMBL/GenBank/DDBJ whole genome shotgun (WGS) entry which is preliminary data.</text>
</comment>
<gene>
    <name evidence="2" type="ORF">TeGR_g12824</name>
</gene>
<organism evidence="2 3">
    <name type="scientific">Tetraparma gracilis</name>
    <dbReference type="NCBI Taxonomy" id="2962635"/>
    <lineage>
        <taxon>Eukaryota</taxon>
        <taxon>Sar</taxon>
        <taxon>Stramenopiles</taxon>
        <taxon>Ochrophyta</taxon>
        <taxon>Bolidophyceae</taxon>
        <taxon>Parmales</taxon>
        <taxon>Triparmaceae</taxon>
        <taxon>Tetraparma</taxon>
    </lineage>
</organism>
<dbReference type="EMBL" id="BRYB01006438">
    <property type="protein sequence ID" value="GMI57670.1"/>
    <property type="molecule type" value="Genomic_DNA"/>
</dbReference>
<keyword evidence="1" id="KW-1133">Transmembrane helix</keyword>
<dbReference type="Proteomes" id="UP001165060">
    <property type="component" value="Unassembled WGS sequence"/>
</dbReference>
<accession>A0ABQ6NCK7</accession>
<keyword evidence="3" id="KW-1185">Reference proteome</keyword>
<feature type="transmembrane region" description="Helical" evidence="1">
    <location>
        <begin position="15"/>
        <end position="37"/>
    </location>
</feature>
<evidence type="ECO:0000313" key="3">
    <source>
        <dbReference type="Proteomes" id="UP001165060"/>
    </source>
</evidence>
<evidence type="ECO:0000313" key="2">
    <source>
        <dbReference type="EMBL" id="GMI57670.1"/>
    </source>
</evidence>
<reference evidence="2 3" key="1">
    <citation type="journal article" date="2023" name="Commun. Biol.">
        <title>Genome analysis of Parmales, the sister group of diatoms, reveals the evolutionary specialization of diatoms from phago-mixotrophs to photoautotrophs.</title>
        <authorList>
            <person name="Ban H."/>
            <person name="Sato S."/>
            <person name="Yoshikawa S."/>
            <person name="Yamada K."/>
            <person name="Nakamura Y."/>
            <person name="Ichinomiya M."/>
            <person name="Sato N."/>
            <person name="Blanc-Mathieu R."/>
            <person name="Endo H."/>
            <person name="Kuwata A."/>
            <person name="Ogata H."/>
        </authorList>
    </citation>
    <scope>NUCLEOTIDE SEQUENCE [LARGE SCALE GENOMIC DNA]</scope>
</reference>
<name>A0ABQ6NCK7_9STRA</name>
<sequence>VHTAWRVPLSPRGILFMKCVYMTVPVVSGLYVMSLAIGRSEDKWRSKDFERRMVERSELERGGGLVGGRRVDGERVGAGGVGGGVHLIESSGDEQEGMRRRLGVMLGRARVDKRQGADEGKS</sequence>
<protein>
    <submittedName>
        <fullName evidence="2">Uncharacterized protein</fullName>
    </submittedName>
</protein>
<proteinExistence type="predicted"/>
<keyword evidence="1" id="KW-0472">Membrane</keyword>
<keyword evidence="1" id="KW-0812">Transmembrane</keyword>
<feature type="non-terminal residue" evidence="2">
    <location>
        <position position="1"/>
    </location>
</feature>